<dbReference type="Proteomes" id="UP001141552">
    <property type="component" value="Unassembled WGS sequence"/>
</dbReference>
<comment type="caution">
    <text evidence="1">The sequence shown here is derived from an EMBL/GenBank/DDBJ whole genome shotgun (WGS) entry which is preliminary data.</text>
</comment>
<reference evidence="1" key="1">
    <citation type="submission" date="2022-02" db="EMBL/GenBank/DDBJ databases">
        <authorList>
            <person name="Henning P.M."/>
            <person name="McCubbin A.G."/>
            <person name="Shore J.S."/>
        </authorList>
    </citation>
    <scope>NUCLEOTIDE SEQUENCE</scope>
    <source>
        <strain evidence="1">F60SS</strain>
        <tissue evidence="1">Leaves</tissue>
    </source>
</reference>
<reference evidence="1" key="2">
    <citation type="journal article" date="2023" name="Plants (Basel)">
        <title>Annotation of the Turnera subulata (Passifloraceae) Draft Genome Reveals the S-Locus Evolved after the Divergence of Turneroideae from Passifloroideae in a Stepwise Manner.</title>
        <authorList>
            <person name="Henning P.M."/>
            <person name="Roalson E.H."/>
            <person name="Mir W."/>
            <person name="McCubbin A.G."/>
            <person name="Shore J.S."/>
        </authorList>
    </citation>
    <scope>NUCLEOTIDE SEQUENCE</scope>
    <source>
        <strain evidence="1">F60SS</strain>
    </source>
</reference>
<gene>
    <name evidence="1" type="ORF">Tsubulata_042836</name>
</gene>
<protein>
    <submittedName>
        <fullName evidence="1">Uncharacterized protein</fullName>
    </submittedName>
</protein>
<keyword evidence="2" id="KW-1185">Reference proteome</keyword>
<sequence length="110" mass="12132">MEKRVETAPASAYSSATIPPVLLIKTQHHESSPRTPFSAVAPPPILTVSRLQAFIATLETIYEEENEEECFELMMSHPQNSSSILTSSQSSCFFEVQKPPSSYAHSWGCA</sequence>
<accession>A0A9Q0GHW1</accession>
<evidence type="ECO:0000313" key="2">
    <source>
        <dbReference type="Proteomes" id="UP001141552"/>
    </source>
</evidence>
<evidence type="ECO:0000313" key="1">
    <source>
        <dbReference type="EMBL" id="KAJ4848874.1"/>
    </source>
</evidence>
<name>A0A9Q0GHW1_9ROSI</name>
<proteinExistence type="predicted"/>
<dbReference type="EMBL" id="JAKUCV010000767">
    <property type="protein sequence ID" value="KAJ4848874.1"/>
    <property type="molecule type" value="Genomic_DNA"/>
</dbReference>
<dbReference type="AlphaFoldDB" id="A0A9Q0GHW1"/>
<organism evidence="1 2">
    <name type="scientific">Turnera subulata</name>
    <dbReference type="NCBI Taxonomy" id="218843"/>
    <lineage>
        <taxon>Eukaryota</taxon>
        <taxon>Viridiplantae</taxon>
        <taxon>Streptophyta</taxon>
        <taxon>Embryophyta</taxon>
        <taxon>Tracheophyta</taxon>
        <taxon>Spermatophyta</taxon>
        <taxon>Magnoliopsida</taxon>
        <taxon>eudicotyledons</taxon>
        <taxon>Gunneridae</taxon>
        <taxon>Pentapetalae</taxon>
        <taxon>rosids</taxon>
        <taxon>fabids</taxon>
        <taxon>Malpighiales</taxon>
        <taxon>Passifloraceae</taxon>
        <taxon>Turnera</taxon>
    </lineage>
</organism>